<evidence type="ECO:0000256" key="4">
    <source>
        <dbReference type="ARBA" id="ARBA00022692"/>
    </source>
</evidence>
<dbReference type="GO" id="GO:0044610">
    <property type="term" value="F:FMN transmembrane transporter activity"/>
    <property type="evidence" value="ECO:0007669"/>
    <property type="project" value="TreeGrafter"/>
</dbReference>
<name>A0A7R8WTI2_9CRUS</name>
<sequence length="724" mass="79814">MVPVLQSLCASNFVYFYAFHGLRRLGASPTHSALKDLVLGCAAGVVNVLVTTPLWVANTRLKMQGAHLRVAGIGSQTSSPQKYKNLLGEFIPSPELSWPFVAHLVGIKLSLSDALIKIQQQEGTGALWSSTLPSLLLVINPAVQFMIYEALKRRLGVDRNTTASWLIFLVGALSKTVSTVLTYPLQIVQSKLRYGHKYPGLSRQADMLDIALYILNELGVTRLQSILDGLPFKDIVLNFTEEADLMARRIQTKLDDVSSVLQRNRAKVQEHYKWYLLDKWDLTKSTKFFPGSLQQRCKSLPPHLLRYNAHFGVPVTFGLSCDLIPTERFSLGQNLTQIFAENARSQPRVKWQWWVSSRSNTVTVFPARSSSSADIVRLAQVARLTTRGPKPTATLILFLNGQSLNPEAYLKQKEVVRRYVAEQTDRDFVLFLPLGESEGDVDRFPGGLDGGRGGCSDGGRTWIRMDEDGKRELLQRMDALPILQVSLHMPSALLYSVGLFATVSPDEDFERRILGFTAAESVDSQGQEGLQAALQRAKAVASTKLIDLYSWTTIPDGDSYGTSGHSATYSMDDVLDPAQELFPDETNGASQNYSSVLSQSNPVLSLPTWDATGKGLVVTLSLPCSHAHSLPPSAEEGTLDVFGVVALDLALEDLLEDVAHFSASHGIVRGTYAFLLHQTGVVIMHPSFPRLTWLDGSPRRVDIALLEGRHRWTGDGDEGPLAEE</sequence>
<dbReference type="AlphaFoldDB" id="A0A7R8WTI2"/>
<organism evidence="9">
    <name type="scientific">Cyprideis torosa</name>
    <dbReference type="NCBI Taxonomy" id="163714"/>
    <lineage>
        <taxon>Eukaryota</taxon>
        <taxon>Metazoa</taxon>
        <taxon>Ecdysozoa</taxon>
        <taxon>Arthropoda</taxon>
        <taxon>Crustacea</taxon>
        <taxon>Oligostraca</taxon>
        <taxon>Ostracoda</taxon>
        <taxon>Podocopa</taxon>
        <taxon>Podocopida</taxon>
        <taxon>Cytherocopina</taxon>
        <taxon>Cytheroidea</taxon>
        <taxon>Cytherideidae</taxon>
        <taxon>Cyprideis</taxon>
    </lineage>
</organism>
<protein>
    <submittedName>
        <fullName evidence="9">Uncharacterized protein</fullName>
    </submittedName>
</protein>
<dbReference type="PANTHER" id="PTHR45939:SF5">
    <property type="entry name" value="PEROXISOMAL MEMBRANE PROTEIN PMP34"/>
    <property type="match status" value="1"/>
</dbReference>
<dbReference type="EMBL" id="OB668152">
    <property type="protein sequence ID" value="CAD7234249.1"/>
    <property type="molecule type" value="Genomic_DNA"/>
</dbReference>
<dbReference type="Pfam" id="PF00153">
    <property type="entry name" value="Mito_carr"/>
    <property type="match status" value="1"/>
</dbReference>
<keyword evidence="7" id="KW-0472">Membrane</keyword>
<dbReference type="InterPro" id="IPR052217">
    <property type="entry name" value="Mito/Peroxisomal_Carrier"/>
</dbReference>
<dbReference type="PROSITE" id="PS50920">
    <property type="entry name" value="SOLCAR"/>
    <property type="match status" value="1"/>
</dbReference>
<evidence type="ECO:0000256" key="7">
    <source>
        <dbReference type="ARBA" id="ARBA00023136"/>
    </source>
</evidence>
<dbReference type="GO" id="GO:0015228">
    <property type="term" value="F:coenzyme A transmembrane transporter activity"/>
    <property type="evidence" value="ECO:0007669"/>
    <property type="project" value="TreeGrafter"/>
</dbReference>
<dbReference type="GO" id="GO:0005347">
    <property type="term" value="F:ATP transmembrane transporter activity"/>
    <property type="evidence" value="ECO:0007669"/>
    <property type="project" value="TreeGrafter"/>
</dbReference>
<evidence type="ECO:0000256" key="2">
    <source>
        <dbReference type="ARBA" id="ARBA00006375"/>
    </source>
</evidence>
<keyword evidence="6" id="KW-1133">Transmembrane helix</keyword>
<dbReference type="PANTHER" id="PTHR45939">
    <property type="entry name" value="PEROXISOMAL MEMBRANE PROTEIN PMP34-RELATED"/>
    <property type="match status" value="1"/>
</dbReference>
<dbReference type="GO" id="GO:0005778">
    <property type="term" value="C:peroxisomal membrane"/>
    <property type="evidence" value="ECO:0007669"/>
    <property type="project" value="UniProtKB-SubCell"/>
</dbReference>
<gene>
    <name evidence="9" type="ORF">CTOB1V02_LOCUS12065</name>
</gene>
<comment type="subcellular location">
    <subcellularLocation>
        <location evidence="1">Peroxisome membrane</location>
        <topology evidence="1">Multi-pass membrane protein</topology>
    </subcellularLocation>
</comment>
<reference evidence="9" key="1">
    <citation type="submission" date="2020-11" db="EMBL/GenBank/DDBJ databases">
        <authorList>
            <person name="Tran Van P."/>
        </authorList>
    </citation>
    <scope>NUCLEOTIDE SEQUENCE</scope>
</reference>
<keyword evidence="3" id="KW-0813">Transport</keyword>
<accession>A0A7R8WTI2</accession>
<evidence type="ECO:0000256" key="5">
    <source>
        <dbReference type="ARBA" id="ARBA00022737"/>
    </source>
</evidence>
<comment type="similarity">
    <text evidence="2">Belongs to the mitochondrial carrier (TC 2.A.29) family.</text>
</comment>
<evidence type="ECO:0000256" key="3">
    <source>
        <dbReference type="ARBA" id="ARBA00022448"/>
    </source>
</evidence>
<dbReference type="GO" id="GO:0051724">
    <property type="term" value="F:NAD transmembrane transporter activity"/>
    <property type="evidence" value="ECO:0007669"/>
    <property type="project" value="TreeGrafter"/>
</dbReference>
<dbReference type="InterPro" id="IPR018108">
    <property type="entry name" value="MCP_transmembrane"/>
</dbReference>
<keyword evidence="8" id="KW-0576">Peroxisome</keyword>
<dbReference type="GO" id="GO:0015230">
    <property type="term" value="F:FAD transmembrane transporter activity"/>
    <property type="evidence" value="ECO:0007669"/>
    <property type="project" value="TreeGrafter"/>
</dbReference>
<evidence type="ECO:0000256" key="1">
    <source>
        <dbReference type="ARBA" id="ARBA00004585"/>
    </source>
</evidence>
<dbReference type="SUPFAM" id="SSF103506">
    <property type="entry name" value="Mitochondrial carrier"/>
    <property type="match status" value="1"/>
</dbReference>
<proteinExistence type="inferred from homology"/>
<evidence type="ECO:0000256" key="8">
    <source>
        <dbReference type="ARBA" id="ARBA00023140"/>
    </source>
</evidence>
<dbReference type="InterPro" id="IPR023395">
    <property type="entry name" value="MCP_dom_sf"/>
</dbReference>
<dbReference type="GO" id="GO:0080122">
    <property type="term" value="F:AMP transmembrane transporter activity"/>
    <property type="evidence" value="ECO:0007669"/>
    <property type="project" value="TreeGrafter"/>
</dbReference>
<dbReference type="OrthoDB" id="10266426at2759"/>
<evidence type="ECO:0000313" key="9">
    <source>
        <dbReference type="EMBL" id="CAD7234249.1"/>
    </source>
</evidence>
<feature type="non-terminal residue" evidence="9">
    <location>
        <position position="724"/>
    </location>
</feature>
<dbReference type="Gene3D" id="1.50.40.10">
    <property type="entry name" value="Mitochondrial carrier domain"/>
    <property type="match status" value="1"/>
</dbReference>
<keyword evidence="4" id="KW-0812">Transmembrane</keyword>
<keyword evidence="5" id="KW-0677">Repeat</keyword>
<dbReference type="GO" id="GO:0015217">
    <property type="term" value="F:ADP transmembrane transporter activity"/>
    <property type="evidence" value="ECO:0007669"/>
    <property type="project" value="TreeGrafter"/>
</dbReference>
<evidence type="ECO:0000256" key="6">
    <source>
        <dbReference type="ARBA" id="ARBA00022989"/>
    </source>
</evidence>